<dbReference type="Proteomes" id="UP000887013">
    <property type="component" value="Unassembled WGS sequence"/>
</dbReference>
<sequence>MLSYMKYPERITEEIIDKGFIFPPQPGPFGYRLPAAEERKKGNNAKSRTSLNTFQAYTIPVDPNFLEDLNDFFQNSEEDILQPFENKCKENRGVKWYICIKVGFIRKITESEEEICDSHFRSV</sequence>
<evidence type="ECO:0000313" key="2">
    <source>
        <dbReference type="Proteomes" id="UP000887013"/>
    </source>
</evidence>
<keyword evidence="2" id="KW-1185">Reference proteome</keyword>
<reference evidence="1" key="1">
    <citation type="submission" date="2020-08" db="EMBL/GenBank/DDBJ databases">
        <title>Multicomponent nature underlies the extraordinary mechanical properties of spider dragline silk.</title>
        <authorList>
            <person name="Kono N."/>
            <person name="Nakamura H."/>
            <person name="Mori M."/>
            <person name="Yoshida Y."/>
            <person name="Ohtoshi R."/>
            <person name="Malay A.D."/>
            <person name="Moran D.A.P."/>
            <person name="Tomita M."/>
            <person name="Numata K."/>
            <person name="Arakawa K."/>
        </authorList>
    </citation>
    <scope>NUCLEOTIDE SEQUENCE</scope>
</reference>
<dbReference type="EMBL" id="BMAW01015357">
    <property type="protein sequence ID" value="GFT43173.1"/>
    <property type="molecule type" value="Genomic_DNA"/>
</dbReference>
<protein>
    <submittedName>
        <fullName evidence="1">Uncharacterized protein</fullName>
    </submittedName>
</protein>
<comment type="caution">
    <text evidence="1">The sequence shown here is derived from an EMBL/GenBank/DDBJ whole genome shotgun (WGS) entry which is preliminary data.</text>
</comment>
<evidence type="ECO:0000313" key="1">
    <source>
        <dbReference type="EMBL" id="GFT43173.1"/>
    </source>
</evidence>
<accession>A0A8X6P208</accession>
<dbReference type="OrthoDB" id="6471991at2759"/>
<name>A0A8X6P208_NEPPI</name>
<proteinExistence type="predicted"/>
<dbReference type="AlphaFoldDB" id="A0A8X6P208"/>
<gene>
    <name evidence="1" type="ORF">NPIL_87641</name>
</gene>
<organism evidence="1 2">
    <name type="scientific">Nephila pilipes</name>
    <name type="common">Giant wood spider</name>
    <name type="synonym">Nephila maculata</name>
    <dbReference type="NCBI Taxonomy" id="299642"/>
    <lineage>
        <taxon>Eukaryota</taxon>
        <taxon>Metazoa</taxon>
        <taxon>Ecdysozoa</taxon>
        <taxon>Arthropoda</taxon>
        <taxon>Chelicerata</taxon>
        <taxon>Arachnida</taxon>
        <taxon>Araneae</taxon>
        <taxon>Araneomorphae</taxon>
        <taxon>Entelegynae</taxon>
        <taxon>Araneoidea</taxon>
        <taxon>Nephilidae</taxon>
        <taxon>Nephila</taxon>
    </lineage>
</organism>